<name>A0A9P5IRS6_9HELO</name>
<gene>
    <name evidence="1" type="ORF">EAE97_004222</name>
</gene>
<accession>A0A9P5IRS6</accession>
<proteinExistence type="predicted"/>
<evidence type="ECO:0000313" key="1">
    <source>
        <dbReference type="EMBL" id="KAF7946973.1"/>
    </source>
</evidence>
<protein>
    <submittedName>
        <fullName evidence="1">Uncharacterized protein</fullName>
    </submittedName>
</protein>
<dbReference type="RefSeq" id="XP_038734178.1">
    <property type="nucleotide sequence ID" value="XM_038874734.1"/>
</dbReference>
<reference evidence="1 2" key="1">
    <citation type="journal article" date="2020" name="Genome Biol. Evol.">
        <title>Comparative genomics of Sclerotiniaceae.</title>
        <authorList>
            <person name="Valero Jimenez C.A."/>
            <person name="Steentjes M."/>
            <person name="Scholten O.E."/>
            <person name="Van Kan J.A.L."/>
        </authorList>
    </citation>
    <scope>NUCLEOTIDE SEQUENCE [LARGE SCALE GENOMIC DNA]</scope>
    <source>
        <strain evidence="1 2">MUCL 94</strain>
    </source>
</reference>
<dbReference type="EMBL" id="RCSW01000007">
    <property type="protein sequence ID" value="KAF7946973.1"/>
    <property type="molecule type" value="Genomic_DNA"/>
</dbReference>
<keyword evidence="2" id="KW-1185">Reference proteome</keyword>
<dbReference type="Proteomes" id="UP000710849">
    <property type="component" value="Unassembled WGS sequence"/>
</dbReference>
<evidence type="ECO:0000313" key="2">
    <source>
        <dbReference type="Proteomes" id="UP000710849"/>
    </source>
</evidence>
<organism evidence="1 2">
    <name type="scientific">Botrytis byssoidea</name>
    <dbReference type="NCBI Taxonomy" id="139641"/>
    <lineage>
        <taxon>Eukaryota</taxon>
        <taxon>Fungi</taxon>
        <taxon>Dikarya</taxon>
        <taxon>Ascomycota</taxon>
        <taxon>Pezizomycotina</taxon>
        <taxon>Leotiomycetes</taxon>
        <taxon>Helotiales</taxon>
        <taxon>Sclerotiniaceae</taxon>
        <taxon>Botrytis</taxon>
    </lineage>
</organism>
<dbReference type="AlphaFoldDB" id="A0A9P5IRS6"/>
<comment type="caution">
    <text evidence="1">The sequence shown here is derived from an EMBL/GenBank/DDBJ whole genome shotgun (WGS) entry which is preliminary data.</text>
</comment>
<dbReference type="GeneID" id="62147811"/>
<sequence>MAVLSPATFGSRYTSWAKTSLDAVSRSVKSGIISPAVDPYTYRSNTLYTIGSPEGKAWALMLHATH</sequence>